<evidence type="ECO:0000313" key="7">
    <source>
        <dbReference type="EMBL" id="CAB0013003.1"/>
    </source>
</evidence>
<dbReference type="SUPFAM" id="SSF57850">
    <property type="entry name" value="RING/U-box"/>
    <property type="match status" value="1"/>
</dbReference>
<organism evidence="7 8">
    <name type="scientific">Nesidiocoris tenuis</name>
    <dbReference type="NCBI Taxonomy" id="355587"/>
    <lineage>
        <taxon>Eukaryota</taxon>
        <taxon>Metazoa</taxon>
        <taxon>Ecdysozoa</taxon>
        <taxon>Arthropoda</taxon>
        <taxon>Hexapoda</taxon>
        <taxon>Insecta</taxon>
        <taxon>Pterygota</taxon>
        <taxon>Neoptera</taxon>
        <taxon>Paraneoptera</taxon>
        <taxon>Hemiptera</taxon>
        <taxon>Heteroptera</taxon>
        <taxon>Panheteroptera</taxon>
        <taxon>Cimicomorpha</taxon>
        <taxon>Miridae</taxon>
        <taxon>Dicyphina</taxon>
        <taxon>Nesidiocoris</taxon>
    </lineage>
</organism>
<feature type="domain" description="RING-type" evidence="6">
    <location>
        <begin position="48"/>
        <end position="86"/>
    </location>
</feature>
<dbReference type="InterPro" id="IPR042755">
    <property type="entry name" value="COP1"/>
</dbReference>
<gene>
    <name evidence="7" type="ORF">NTEN_LOCUS17685</name>
</gene>
<dbReference type="Gene3D" id="3.30.40.10">
    <property type="entry name" value="Zinc/RING finger domain, C3HC4 (zinc finger)"/>
    <property type="match status" value="1"/>
</dbReference>
<keyword evidence="8" id="KW-1185">Reference proteome</keyword>
<evidence type="ECO:0000256" key="4">
    <source>
        <dbReference type="PROSITE-ProRule" id="PRU00175"/>
    </source>
</evidence>
<evidence type="ECO:0000256" key="2">
    <source>
        <dbReference type="ARBA" id="ARBA00022771"/>
    </source>
</evidence>
<evidence type="ECO:0000256" key="3">
    <source>
        <dbReference type="ARBA" id="ARBA00022833"/>
    </source>
</evidence>
<evidence type="ECO:0000313" key="8">
    <source>
        <dbReference type="Proteomes" id="UP000479000"/>
    </source>
</evidence>
<dbReference type="GO" id="GO:0043161">
    <property type="term" value="P:proteasome-mediated ubiquitin-dependent protein catabolic process"/>
    <property type="evidence" value="ECO:0007669"/>
    <property type="project" value="TreeGrafter"/>
</dbReference>
<keyword evidence="2 4" id="KW-0863">Zinc-finger</keyword>
<keyword evidence="1" id="KW-0479">Metal-binding</keyword>
<dbReference type="CDD" id="cd16504">
    <property type="entry name" value="RING-HC_COP1"/>
    <property type="match status" value="1"/>
</dbReference>
<keyword evidence="3" id="KW-0862">Zinc</keyword>
<reference evidence="7 8" key="1">
    <citation type="submission" date="2020-02" db="EMBL/GenBank/DDBJ databases">
        <authorList>
            <person name="Ferguson B K."/>
        </authorList>
    </citation>
    <scope>NUCLEOTIDE SEQUENCE [LARGE SCALE GENOMIC DNA]</scope>
</reference>
<dbReference type="Proteomes" id="UP000479000">
    <property type="component" value="Unassembled WGS sequence"/>
</dbReference>
<sequence length="197" mass="22220">MASSRPSSSQGLAHVATPQRNRPSKRQHPSVLNGILGTFEDKNNDYLCPICFDLIQEAHITRCGHTFCHACITRSIESYNRCPKCSFAIAGPEQIFPNFLLNELVSKHRMRIKRTTELAATNSLDAGEHPVDNLRQFLASESENLSLPDVNVILEVLTQRKHILEAETCAAQNRLLQDFLEHLLKQKESQLSQLNCE</sequence>
<evidence type="ECO:0000256" key="1">
    <source>
        <dbReference type="ARBA" id="ARBA00022723"/>
    </source>
</evidence>
<dbReference type="AlphaFoldDB" id="A0A6H5HB01"/>
<dbReference type="EMBL" id="CADCXU010025752">
    <property type="protein sequence ID" value="CAB0013003.1"/>
    <property type="molecule type" value="Genomic_DNA"/>
</dbReference>
<dbReference type="PROSITE" id="PS00518">
    <property type="entry name" value="ZF_RING_1"/>
    <property type="match status" value="1"/>
</dbReference>
<dbReference type="PANTHER" id="PTHR44080:SF1">
    <property type="entry name" value="E3 UBIQUITIN-PROTEIN LIGASE COP1"/>
    <property type="match status" value="1"/>
</dbReference>
<dbReference type="InterPro" id="IPR013083">
    <property type="entry name" value="Znf_RING/FYVE/PHD"/>
</dbReference>
<protein>
    <recommendedName>
        <fullName evidence="6">RING-type domain-containing protein</fullName>
    </recommendedName>
</protein>
<feature type="region of interest" description="Disordered" evidence="5">
    <location>
        <begin position="1"/>
        <end position="29"/>
    </location>
</feature>
<feature type="non-terminal residue" evidence="7">
    <location>
        <position position="197"/>
    </location>
</feature>
<dbReference type="PROSITE" id="PS50089">
    <property type="entry name" value="ZF_RING_2"/>
    <property type="match status" value="1"/>
</dbReference>
<name>A0A6H5HB01_9HEMI</name>
<dbReference type="OrthoDB" id="273771at2759"/>
<dbReference type="GO" id="GO:0061630">
    <property type="term" value="F:ubiquitin protein ligase activity"/>
    <property type="evidence" value="ECO:0007669"/>
    <property type="project" value="InterPro"/>
</dbReference>
<dbReference type="PANTHER" id="PTHR44080">
    <property type="entry name" value="E3 UBIQUITIN-PROTEIN LIGASE COP1"/>
    <property type="match status" value="1"/>
</dbReference>
<dbReference type="SMART" id="SM00184">
    <property type="entry name" value="RING"/>
    <property type="match status" value="1"/>
</dbReference>
<dbReference type="Pfam" id="PF13923">
    <property type="entry name" value="zf-C3HC4_2"/>
    <property type="match status" value="1"/>
</dbReference>
<evidence type="ECO:0000256" key="5">
    <source>
        <dbReference type="SAM" id="MobiDB-lite"/>
    </source>
</evidence>
<proteinExistence type="predicted"/>
<dbReference type="InterPro" id="IPR001841">
    <property type="entry name" value="Znf_RING"/>
</dbReference>
<feature type="compositionally biased region" description="Polar residues" evidence="5">
    <location>
        <begin position="1"/>
        <end position="11"/>
    </location>
</feature>
<dbReference type="InterPro" id="IPR017907">
    <property type="entry name" value="Znf_RING_CS"/>
</dbReference>
<evidence type="ECO:0000259" key="6">
    <source>
        <dbReference type="PROSITE" id="PS50089"/>
    </source>
</evidence>
<accession>A0A6H5HB01</accession>
<dbReference type="GO" id="GO:0008270">
    <property type="term" value="F:zinc ion binding"/>
    <property type="evidence" value="ECO:0007669"/>
    <property type="project" value="UniProtKB-KW"/>
</dbReference>